<organism evidence="2 3">
    <name type="scientific">Methanococcoides methylutens</name>
    <dbReference type="NCBI Taxonomy" id="2226"/>
    <lineage>
        <taxon>Archaea</taxon>
        <taxon>Methanobacteriati</taxon>
        <taxon>Methanobacteriota</taxon>
        <taxon>Stenosarchaea group</taxon>
        <taxon>Methanomicrobia</taxon>
        <taxon>Methanosarcinales</taxon>
        <taxon>Methanosarcinaceae</taxon>
        <taxon>Methanococcoides</taxon>
    </lineage>
</organism>
<dbReference type="NCBIfam" id="TIGR00261">
    <property type="entry name" value="traB"/>
    <property type="match status" value="1"/>
</dbReference>
<dbReference type="EMBL" id="JRHO01000014">
    <property type="protein sequence ID" value="KGK98494.1"/>
    <property type="molecule type" value="Genomic_DNA"/>
</dbReference>
<dbReference type="InterPro" id="IPR005230">
    <property type="entry name" value="TraB_bac"/>
</dbReference>
<dbReference type="InterPro" id="IPR046345">
    <property type="entry name" value="TraB_PrgY-like"/>
</dbReference>
<proteinExistence type="predicted"/>
<keyword evidence="1" id="KW-0472">Membrane</keyword>
<evidence type="ECO:0000313" key="3">
    <source>
        <dbReference type="Proteomes" id="UP000029859"/>
    </source>
</evidence>
<dbReference type="PANTHER" id="PTHR21530:SF7">
    <property type="entry name" value="TRAB DOMAIN-CONTAINING PROTEIN"/>
    <property type="match status" value="1"/>
</dbReference>
<name>A0A099T0N6_METMT</name>
<comment type="caution">
    <text evidence="2">The sequence shown here is derived from an EMBL/GenBank/DDBJ whole genome shotgun (WGS) entry which is preliminary data.</text>
</comment>
<sequence length="464" mass="50178">MDSMTYKTAEEKSDEQIITDSQKAASNYNYDTVSGSIYSGQGDVTFSQTSSLAPMVKQPDALQTAPQPSQIIIVGTAHVSEKSVNEVKDTIEREKPDIVAVELCKSRYDSLKGEVKDSEIPIKDILSGGKIYYFLVHLLLAYVQKKIGDEMGVQPGAEMITAIDAAEASGAKIALVDRDIQLTLQRFWSKMGFFEKLNIVVTLVASALGIGSSKNIDIDNITNQDMVTMLTDELRAASPNAAAVLIDERDAYIAGNLVKIAKGGNKKIVTVLGAGHKTGVEKYLKDPKSIPPMSSLTELPQKRFSFMKVLGIGIVALAIATFALLIMSGTPIELLLLAFGWWFIINGILSSIGAALAKGHPYSIITAFLVAWLTSLNPMMAAGWFAGLMEAKQRKPTTEDLKEVVKLESFKELQQNNFFRVIMVAAFANIGSTIGTFLGVYVMVQVTGHNPIDLISAGLTAIGL</sequence>
<keyword evidence="3" id="KW-1185">Reference proteome</keyword>
<feature type="transmembrane region" description="Helical" evidence="1">
    <location>
        <begin position="362"/>
        <end position="386"/>
    </location>
</feature>
<keyword evidence="1" id="KW-0812">Transmembrane</keyword>
<evidence type="ECO:0000256" key="1">
    <source>
        <dbReference type="SAM" id="Phobius"/>
    </source>
</evidence>
<protein>
    <submittedName>
        <fullName evidence="2">Conjugal transfer protein TraB</fullName>
    </submittedName>
</protein>
<dbReference type="AlphaFoldDB" id="A0A099T0N6"/>
<dbReference type="PANTHER" id="PTHR21530">
    <property type="entry name" value="PHEROMONE SHUTDOWN PROTEIN"/>
    <property type="match status" value="1"/>
</dbReference>
<dbReference type="OrthoDB" id="185689at2157"/>
<gene>
    <name evidence="2" type="ORF">LI82_12435</name>
</gene>
<feature type="transmembrane region" description="Helical" evidence="1">
    <location>
        <begin position="306"/>
        <end position="327"/>
    </location>
</feature>
<dbReference type="CDD" id="cd14726">
    <property type="entry name" value="TraB_PrgY-like"/>
    <property type="match status" value="1"/>
</dbReference>
<evidence type="ECO:0000313" key="2">
    <source>
        <dbReference type="EMBL" id="KGK98494.1"/>
    </source>
</evidence>
<reference evidence="2 3" key="1">
    <citation type="submission" date="2014-09" db="EMBL/GenBank/DDBJ databases">
        <title>Draft genome sequence of an obligately methylotrophic methanogen, Methanococcoides methylutens, isolated from marine sediment.</title>
        <authorList>
            <person name="Guan Y."/>
            <person name="Ngugi D.K."/>
            <person name="Blom J."/>
            <person name="Ali S."/>
            <person name="Ferry J.G."/>
            <person name="Stingl U."/>
        </authorList>
    </citation>
    <scope>NUCLEOTIDE SEQUENCE [LARGE SCALE GENOMIC DNA]</scope>
    <source>
        <strain evidence="2 3">DSM 2657</strain>
    </source>
</reference>
<dbReference type="InterPro" id="IPR002816">
    <property type="entry name" value="TraB/PrgY/GumN_fam"/>
</dbReference>
<keyword evidence="1" id="KW-1133">Transmembrane helix</keyword>
<feature type="transmembrane region" description="Helical" evidence="1">
    <location>
        <begin position="421"/>
        <end position="444"/>
    </location>
</feature>
<dbReference type="Pfam" id="PF01963">
    <property type="entry name" value="TraB_PrgY_gumN"/>
    <property type="match status" value="1"/>
</dbReference>
<feature type="transmembrane region" description="Helical" evidence="1">
    <location>
        <begin position="334"/>
        <end position="356"/>
    </location>
</feature>
<accession>A0A099T0N6</accession>
<dbReference type="Proteomes" id="UP000029859">
    <property type="component" value="Unassembled WGS sequence"/>
</dbReference>